<feature type="transmembrane region" description="Helical" evidence="5">
    <location>
        <begin position="338"/>
        <end position="359"/>
    </location>
</feature>
<dbReference type="GO" id="GO:0016020">
    <property type="term" value="C:membrane"/>
    <property type="evidence" value="ECO:0007669"/>
    <property type="project" value="UniProtKB-SubCell"/>
</dbReference>
<proteinExistence type="predicted"/>
<accession>A0A1B6E8T7</accession>
<keyword evidence="3 5" id="KW-1133">Transmembrane helix</keyword>
<protein>
    <recommendedName>
        <fullName evidence="6">Major facilitator superfamily (MFS) profile domain-containing protein</fullName>
    </recommendedName>
</protein>
<evidence type="ECO:0000259" key="6">
    <source>
        <dbReference type="PROSITE" id="PS50850"/>
    </source>
</evidence>
<feature type="transmembrane region" description="Helical" evidence="5">
    <location>
        <begin position="20"/>
        <end position="40"/>
    </location>
</feature>
<dbReference type="InterPro" id="IPR050549">
    <property type="entry name" value="MFS_Trehalose_Transporter"/>
</dbReference>
<keyword evidence="2 5" id="KW-0812">Transmembrane</keyword>
<dbReference type="Gene3D" id="1.20.1250.20">
    <property type="entry name" value="MFS general substrate transporter like domains"/>
    <property type="match status" value="1"/>
</dbReference>
<dbReference type="EMBL" id="GEDC01002948">
    <property type="protein sequence ID" value="JAS34350.1"/>
    <property type="molecule type" value="Transcribed_RNA"/>
</dbReference>
<dbReference type="InterPro" id="IPR003663">
    <property type="entry name" value="Sugar/inositol_transpt"/>
</dbReference>
<dbReference type="InterPro" id="IPR005829">
    <property type="entry name" value="Sugar_transporter_CS"/>
</dbReference>
<dbReference type="Pfam" id="PF00083">
    <property type="entry name" value="Sugar_tr"/>
    <property type="match status" value="1"/>
</dbReference>
<dbReference type="InterPro" id="IPR036259">
    <property type="entry name" value="MFS_trans_sf"/>
</dbReference>
<dbReference type="PRINTS" id="PR00171">
    <property type="entry name" value="SUGRTRNSPORT"/>
</dbReference>
<evidence type="ECO:0000256" key="4">
    <source>
        <dbReference type="ARBA" id="ARBA00023136"/>
    </source>
</evidence>
<feature type="transmembrane region" description="Helical" evidence="5">
    <location>
        <begin position="371"/>
        <end position="390"/>
    </location>
</feature>
<feature type="transmembrane region" description="Helical" evidence="5">
    <location>
        <begin position="261"/>
        <end position="280"/>
    </location>
</feature>
<evidence type="ECO:0000256" key="2">
    <source>
        <dbReference type="ARBA" id="ARBA00022692"/>
    </source>
</evidence>
<gene>
    <name evidence="7" type="ORF">g.43293</name>
</gene>
<dbReference type="FunFam" id="1.20.1250.20:FF:000249">
    <property type="entry name" value="facilitated trehalose transporter Tret1"/>
    <property type="match status" value="1"/>
</dbReference>
<dbReference type="InterPro" id="IPR020846">
    <property type="entry name" value="MFS_dom"/>
</dbReference>
<evidence type="ECO:0000256" key="3">
    <source>
        <dbReference type="ARBA" id="ARBA00022989"/>
    </source>
</evidence>
<dbReference type="InterPro" id="IPR005828">
    <property type="entry name" value="MFS_sugar_transport-like"/>
</dbReference>
<comment type="subcellular location">
    <subcellularLocation>
        <location evidence="1">Membrane</location>
        <topology evidence="1">Multi-pass membrane protein</topology>
    </subcellularLocation>
</comment>
<evidence type="ECO:0000256" key="1">
    <source>
        <dbReference type="ARBA" id="ARBA00004141"/>
    </source>
</evidence>
<evidence type="ECO:0000313" key="7">
    <source>
        <dbReference type="EMBL" id="JAS34350.1"/>
    </source>
</evidence>
<feature type="transmembrane region" description="Helical" evidence="5">
    <location>
        <begin position="300"/>
        <end position="326"/>
    </location>
</feature>
<dbReference type="GO" id="GO:0022857">
    <property type="term" value="F:transmembrane transporter activity"/>
    <property type="evidence" value="ECO:0007669"/>
    <property type="project" value="InterPro"/>
</dbReference>
<dbReference type="SUPFAM" id="SSF103473">
    <property type="entry name" value="MFS general substrate transporter"/>
    <property type="match status" value="1"/>
</dbReference>
<feature type="non-terminal residue" evidence="7">
    <location>
        <position position="1"/>
    </location>
</feature>
<dbReference type="PROSITE" id="PS50850">
    <property type="entry name" value="MFS"/>
    <property type="match status" value="1"/>
</dbReference>
<evidence type="ECO:0000256" key="5">
    <source>
        <dbReference type="SAM" id="Phobius"/>
    </source>
</evidence>
<feature type="transmembrane region" description="Helical" evidence="5">
    <location>
        <begin position="105"/>
        <end position="124"/>
    </location>
</feature>
<dbReference type="PANTHER" id="PTHR48021">
    <property type="match status" value="1"/>
</dbReference>
<feature type="domain" description="Major facilitator superfamily (MFS) profile" evidence="6">
    <location>
        <begin position="1"/>
        <end position="394"/>
    </location>
</feature>
<dbReference type="PROSITE" id="PS00217">
    <property type="entry name" value="SUGAR_TRANSPORT_2"/>
    <property type="match status" value="1"/>
</dbReference>
<feature type="transmembrane region" description="Helical" evidence="5">
    <location>
        <begin position="229"/>
        <end position="249"/>
    </location>
</feature>
<feature type="non-terminal residue" evidence="7">
    <location>
        <position position="419"/>
    </location>
</feature>
<organism evidence="7">
    <name type="scientific">Clastoptera arizonana</name>
    <name type="common">Arizona spittle bug</name>
    <dbReference type="NCBI Taxonomy" id="38151"/>
    <lineage>
        <taxon>Eukaryota</taxon>
        <taxon>Metazoa</taxon>
        <taxon>Ecdysozoa</taxon>
        <taxon>Arthropoda</taxon>
        <taxon>Hexapoda</taxon>
        <taxon>Insecta</taxon>
        <taxon>Pterygota</taxon>
        <taxon>Neoptera</taxon>
        <taxon>Paraneoptera</taxon>
        <taxon>Hemiptera</taxon>
        <taxon>Auchenorrhyncha</taxon>
        <taxon>Cercopoidea</taxon>
        <taxon>Clastopteridae</taxon>
        <taxon>Clastoptera</taxon>
    </lineage>
</organism>
<reference evidence="7" key="1">
    <citation type="submission" date="2015-12" db="EMBL/GenBank/DDBJ databases">
        <title>De novo transcriptome assembly of four potential Pierce s Disease insect vectors from Arizona vineyards.</title>
        <authorList>
            <person name="Tassone E.E."/>
        </authorList>
    </citation>
    <scope>NUCLEOTIDE SEQUENCE</scope>
</reference>
<dbReference type="AlphaFoldDB" id="A0A1B6E8T7"/>
<dbReference type="PANTHER" id="PTHR48021:SF1">
    <property type="entry name" value="GH07001P-RELATED"/>
    <property type="match status" value="1"/>
</dbReference>
<keyword evidence="4 5" id="KW-0472">Membrane</keyword>
<feature type="transmembrane region" description="Helical" evidence="5">
    <location>
        <begin position="195"/>
        <end position="217"/>
    </location>
</feature>
<name>A0A1B6E8T7_9HEMI</name>
<sequence>PVGCLMAGPIIDHYGRRRGLMLLNIPFLFGWLLICLFPSLSALYCGRLLTGFASGLATICPTIYTTEIVSQHLRTALVTLSPMMLALGILVIYFLGIVYQDQWRVVAGISAFLTLISVLLTPLLPESPMWLLSKSRSDDAADSMFILRGIPSAHSVEDELEILKGKQDFRRRRGPSSWATTWADLSLPEAYKPLIIMNIFFLFQQMAGVTIVIVYAINFAKDAGMEQDTHLVALGIAIVRLLATFITTWSCNKYGRRPTAVYSGAAMALSLLALAAHIHIKDLGQLAVNSLPTVHKGGRYFDWVSAVTLLLYVLTSCVGFSTLPWAMLGEVFPIRIRGIGGGITACFVYFISFLSVKFYPSAILTLGKFNVFFIFATAAVLGTLFVEIYLPETHGKTLNEIQQHFRKKDKKKMEEETTK</sequence>
<feature type="transmembrane region" description="Helical" evidence="5">
    <location>
        <begin position="76"/>
        <end position="99"/>
    </location>
</feature>